<proteinExistence type="predicted"/>
<evidence type="ECO:0000259" key="5">
    <source>
        <dbReference type="Pfam" id="PF20220"/>
    </source>
</evidence>
<gene>
    <name evidence="6" type="ORF">BN1804_02669</name>
</gene>
<feature type="coiled-coil region" evidence="2">
    <location>
        <begin position="1981"/>
        <end position="2017"/>
    </location>
</feature>
<dbReference type="InterPro" id="IPR041079">
    <property type="entry name" value="Neuraminidase-like"/>
</dbReference>
<feature type="domain" description="Neuraminidase-like" evidence="4">
    <location>
        <begin position="942"/>
        <end position="1090"/>
    </location>
</feature>
<name>A0A0G4QCY0_9GAMM</name>
<evidence type="ECO:0000313" key="6">
    <source>
        <dbReference type="EMBL" id="CRL63792.1"/>
    </source>
</evidence>
<sequence length="2289" mass="259937">MKNINTLLTKMKANTSDMISLNDLAPLSLHEIYALSEEKLSWHEAKTLYKEAQKAAKMSKINEAHYLARRNPQVQNAVALGMRSQIAQSNTLENWIPNRDNHYVDSKSVASMFSPAGYLTELYREAKEIHAEDPRHHLNRRRPDLAKLVLSQENMDKEISTLSLSNQILTTALQHKLGNDKDLFQELAINRTMGENPYHQPYQTIRETLLLRDGLVDKLVKAKDSLDILDIEWISTIISSISPELYTILTEVISENNIDELVEKNFGNKDISLKNNLRFLSEYYSIPEEEILPLFNTLKVNNELSSKGMLILNKIIRLHKATGISVDNLIILIKTKNNDNNIDSEVIRAILHVQYIMEKYNINIEQSIVLNGANINEKTLNNSLSLFDILFNSPPLGELKFIADNKALDFNSSSPDDIIRINTLKRAFHTDDIGIAAMWKLASGKTTEFTCSIENISLLYRVYLLATVHGLDIYTLSLLLDMLSDPFSKPINQQSSSDDAANLIYTIDNYLKFIQDYKLNIPELYVMTANKYDLRYTNEIKNLTEELMNVKLVNNALLYPQTILESYLPIISSYFHISSLKQAGSVWITLESTVSLNLTIYDFVDLINKEDKTQEDKNNIITYIKILCQMIAIFAKIGLNEDEIDILGEQRAIGNEIILPNIKSIKDLSDFHHFYLDKISNKEELLNIIVGRDRASTLSKIYKVSEDVINQIISLLKLDDVIKFDNIKEISSYIDMVKVFNITPNNFDLLTKLKFSISGNKEEDYLNWDRVSKNLQSGLNAQQAILLKNKMDEKKSVALCSFYINQFSELNLVTSDDVYYYLLIDNKISSEIKTTKIEQAIASIQLYINEFLSLDIKANHTPIKSRQFFIDWDKYNKRYSTWSGISLLTYYPENYIDPTVRIGQTKMMDTLLQTISQNSINSDTIDDAFKTYLTSFEQIANLDVISGYHDGVTLEDGKTYFIGHNASEKASYYWRSADHSKIKKGVMAANAWTEWTKIENGANPYNNLIRPVIFNNRLYVAWIERKEVENREIENKEKTTSVPISRQANYSLNLSHIRYDGTWSSPIDFQFSNNIIEKKEGNFHLSYDQQLDKLYFLTYITKGIYDDGNKEYNVYSIDNEMIFSNISDSNEENAENIYINVKSEFDIVGKESINNVNNKFMLRGKFAYSISHDPIDNIKTTDSKNVSLSGSLINGVSIESKNEMLSCYLSAFINCDVNYGHLAPASIKDIFKGLLKEGALLEDIVYTSGSVGKLETLAFNIKTDYSYYLGFDINTNTVYFFIYDNNKNALIKGSDINNGEDYNVELAFFTKQSNDLLTYTSKNEIAFTLSNELGDVSLQKFLNRETPRFLFSVSGETKNDLLLGAYGKMISYPLTISESDLNKVIYTDDEMVEDIKITLSSNPDNKVTYSLEQWSKANTSLNEGSNSFNSKNNVLKLDVPLNDFNDDGELILTTKVIAVNKKQKVISEILCSFKVSELEHINESVISLKTNRKYAQYMSMTVANEPLLVRLNTLFARQLVKRANKGIDAILTLSSQRLPEPALDEGADVPMDFNGANALYFWELFYYTPMMLANVMLEGQNYDEANRWLRYVFSPIGYIDSDTHTHRVWNSQPLLADIAWDNDQLDSTDPDAVAQADPMHYKLATFMKYLDIVMARGDSAYRLLERDSLNEAKMWYVQALKLLGAETESVSDAIWSAPKLIDAASKTTSTRVIHEVCDDGELPRTANTLTSVFLPQINEKLAQYRDILKARLFNLRHNLSIDGQPLSLPIYTAPADPKALQNATVYLSQGGSGLPNAVMPTQRFPVILNSAKSVVNQLMQFGSSLFSITERQDAQALSELLITQGSEIILQNIKYQQKTLEEFEHNKKALQDLRSGADKRLTYYKKLYNQNISTREQQAMDLYLSSSVLNTASQGLNMAAAAADLVPNIYGMAVGGSRLGAIFNATSICLQLSSSATRISADRLSQSESYRRRYEEWGSLCDTAQSELDQFDAQLDALEVRQQAARLQLDSMKLQQQQTQEHLTFLQNKFTNKALYSWLRGKLMAIYKPFYDLTVSRCRMAELAYQYDLGETQTFIRPRAWQGNYSGLMAGESLMHNLIQMENSYFEKDNRVLEITKIVSLADVYQGLSSNKFGFEQVADVINKSKTQLGTAENGISLKDGQLQASIKLSDLAIGKDYPADLGKLRRVKQISVTLPILTGAYQNIRAVLNYGGSAVKPRGCSAIAISHGMNDSGQFQLNFNDDRYLPFEGLPVDDTSTLTLSFPDATDKQKEMLLTLNDIILHINYTIR</sequence>
<evidence type="ECO:0000256" key="1">
    <source>
        <dbReference type="ARBA" id="ARBA00023026"/>
    </source>
</evidence>
<keyword evidence="2" id="KW-0175">Coiled coil</keyword>
<accession>A0A0G4QCY0</accession>
<reference evidence="7" key="1">
    <citation type="submission" date="2015-06" db="EMBL/GenBank/DDBJ databases">
        <authorList>
            <person name="Urmite Genomes"/>
        </authorList>
    </citation>
    <scope>NUCLEOTIDE SEQUENCE [LARGE SCALE GENOMIC DNA]</scope>
    <source>
        <strain evidence="7">CSUR P1867</strain>
    </source>
</reference>
<dbReference type="Pfam" id="PF03538">
    <property type="entry name" value="VRP1"/>
    <property type="match status" value="1"/>
</dbReference>
<dbReference type="InterPro" id="IPR040840">
    <property type="entry name" value="TcA_TcB_BD"/>
</dbReference>
<dbReference type="Proteomes" id="UP000183920">
    <property type="component" value="Unassembled WGS sequence"/>
</dbReference>
<dbReference type="RefSeq" id="WP_072064417.1">
    <property type="nucleotide sequence ID" value="NZ_CVRY01000005.1"/>
</dbReference>
<feature type="coiled-coil region" evidence="2">
    <location>
        <begin position="1853"/>
        <end position="1880"/>
    </location>
</feature>
<evidence type="ECO:0000256" key="2">
    <source>
        <dbReference type="SAM" id="Coils"/>
    </source>
</evidence>
<feature type="domain" description="ABC toxin N-terminal" evidence="5">
    <location>
        <begin position="790"/>
        <end position="910"/>
    </location>
</feature>
<evidence type="ECO:0000259" key="3">
    <source>
        <dbReference type="Pfam" id="PF18276"/>
    </source>
</evidence>
<dbReference type="EMBL" id="CVRY01000005">
    <property type="protein sequence ID" value="CRL63792.1"/>
    <property type="molecule type" value="Genomic_DNA"/>
</dbReference>
<dbReference type="InterPro" id="IPR046839">
    <property type="entry name" value="ABC_toxin_N"/>
</dbReference>
<feature type="domain" description="Tc toxin complex TcA C-terminal TcB-binding" evidence="3">
    <location>
        <begin position="2219"/>
        <end position="2287"/>
    </location>
</feature>
<feature type="domain" description="Tc toxin complex TcA C-terminal TcB-binding" evidence="3">
    <location>
        <begin position="1994"/>
        <end position="2124"/>
    </location>
</feature>
<dbReference type="Pfam" id="PF18276">
    <property type="entry name" value="TcA_TcB_BD"/>
    <property type="match status" value="2"/>
</dbReference>
<keyword evidence="1" id="KW-0843">Virulence</keyword>
<dbReference type="Pfam" id="PF18413">
    <property type="entry name" value="Neuraminidase"/>
    <property type="match status" value="1"/>
</dbReference>
<dbReference type="Pfam" id="PF20220">
    <property type="entry name" value="ABC_toxin_N"/>
    <property type="match status" value="1"/>
</dbReference>
<evidence type="ECO:0000259" key="4">
    <source>
        <dbReference type="Pfam" id="PF18413"/>
    </source>
</evidence>
<dbReference type="InterPro" id="IPR018003">
    <property type="entry name" value="Insecticidal_toxin/plasmid_vir"/>
</dbReference>
<evidence type="ECO:0000313" key="7">
    <source>
        <dbReference type="Proteomes" id="UP000183920"/>
    </source>
</evidence>
<protein>
    <submittedName>
        <fullName evidence="6">Salmonella virulence plasmid 28.1kDa A protein</fullName>
    </submittedName>
</protein>
<organism evidence="6 7">
    <name type="scientific">Proteus penneri</name>
    <dbReference type="NCBI Taxonomy" id="102862"/>
    <lineage>
        <taxon>Bacteria</taxon>
        <taxon>Pseudomonadati</taxon>
        <taxon>Pseudomonadota</taxon>
        <taxon>Gammaproteobacteria</taxon>
        <taxon>Enterobacterales</taxon>
        <taxon>Morganellaceae</taxon>
        <taxon>Proteus</taxon>
    </lineage>
</organism>